<protein>
    <submittedName>
        <fullName evidence="1">Uncharacterized protein</fullName>
    </submittedName>
</protein>
<gene>
    <name evidence="1" type="ORF">SAMN05421740_102584</name>
</gene>
<dbReference type="AlphaFoldDB" id="A0A1H7JJF7"/>
<accession>A0A1H7JJF7</accession>
<dbReference type="EMBL" id="FNZR01000002">
    <property type="protein sequence ID" value="SEK74838.1"/>
    <property type="molecule type" value="Genomic_DNA"/>
</dbReference>
<sequence>MLSIAGHAFFIITSNRYYSNKINKYEHLHQIKN</sequence>
<dbReference type="STRING" id="332977.SAMN05421740_102584"/>
<name>A0A1H7JJF7_9SPHI</name>
<evidence type="ECO:0000313" key="1">
    <source>
        <dbReference type="EMBL" id="SEK74838.1"/>
    </source>
</evidence>
<reference evidence="2" key="1">
    <citation type="submission" date="2016-10" db="EMBL/GenBank/DDBJ databases">
        <authorList>
            <person name="Varghese N."/>
            <person name="Submissions S."/>
        </authorList>
    </citation>
    <scope>NUCLEOTIDE SEQUENCE [LARGE SCALE GENOMIC DNA]</scope>
    <source>
        <strain evidence="2">Jip14</strain>
    </source>
</reference>
<organism evidence="1 2">
    <name type="scientific">Parapedobacter koreensis</name>
    <dbReference type="NCBI Taxonomy" id="332977"/>
    <lineage>
        <taxon>Bacteria</taxon>
        <taxon>Pseudomonadati</taxon>
        <taxon>Bacteroidota</taxon>
        <taxon>Sphingobacteriia</taxon>
        <taxon>Sphingobacteriales</taxon>
        <taxon>Sphingobacteriaceae</taxon>
        <taxon>Parapedobacter</taxon>
    </lineage>
</organism>
<proteinExistence type="predicted"/>
<dbReference type="Proteomes" id="UP000198916">
    <property type="component" value="Unassembled WGS sequence"/>
</dbReference>
<keyword evidence="2" id="KW-1185">Reference proteome</keyword>
<evidence type="ECO:0000313" key="2">
    <source>
        <dbReference type="Proteomes" id="UP000198916"/>
    </source>
</evidence>